<organism evidence="2 3">
    <name type="scientific">Tigriopus californicus</name>
    <name type="common">Marine copepod</name>
    <dbReference type="NCBI Taxonomy" id="6832"/>
    <lineage>
        <taxon>Eukaryota</taxon>
        <taxon>Metazoa</taxon>
        <taxon>Ecdysozoa</taxon>
        <taxon>Arthropoda</taxon>
        <taxon>Crustacea</taxon>
        <taxon>Multicrustacea</taxon>
        <taxon>Hexanauplia</taxon>
        <taxon>Copepoda</taxon>
        <taxon>Harpacticoida</taxon>
        <taxon>Harpacticidae</taxon>
        <taxon>Tigriopus</taxon>
    </lineage>
</organism>
<dbReference type="InterPro" id="IPR032062">
    <property type="entry name" value="DUF4803"/>
</dbReference>
<dbReference type="Pfam" id="PF16061">
    <property type="entry name" value="DUF4803"/>
    <property type="match status" value="1"/>
</dbReference>
<dbReference type="PANTHER" id="PTHR47890:SF1">
    <property type="entry name" value="LD24308P"/>
    <property type="match status" value="1"/>
</dbReference>
<dbReference type="STRING" id="6832.A0A553PQ87"/>
<protein>
    <submittedName>
        <fullName evidence="2">Uncharacterized protein</fullName>
    </submittedName>
</protein>
<dbReference type="OrthoDB" id="6366357at2759"/>
<dbReference type="OMA" id="CGYYKSA"/>
<feature type="chain" id="PRO_5021974085" evidence="1">
    <location>
        <begin position="24"/>
        <end position="679"/>
    </location>
</feature>
<reference evidence="2 3" key="1">
    <citation type="journal article" date="2018" name="Nat. Ecol. Evol.">
        <title>Genomic signatures of mitonuclear coevolution across populations of Tigriopus californicus.</title>
        <authorList>
            <person name="Barreto F.S."/>
            <person name="Watson E.T."/>
            <person name="Lima T.G."/>
            <person name="Willett C.S."/>
            <person name="Edmands S."/>
            <person name="Li W."/>
            <person name="Burton R.S."/>
        </authorList>
    </citation>
    <scope>NUCLEOTIDE SEQUENCE [LARGE SCALE GENOMIC DNA]</scope>
    <source>
        <strain evidence="2 3">San Diego</strain>
    </source>
</reference>
<gene>
    <name evidence="2" type="ORF">TCAL_08833</name>
</gene>
<evidence type="ECO:0000313" key="2">
    <source>
        <dbReference type="EMBL" id="TRY79845.1"/>
    </source>
</evidence>
<feature type="signal peptide" evidence="1">
    <location>
        <begin position="1"/>
        <end position="23"/>
    </location>
</feature>
<proteinExistence type="predicted"/>
<dbReference type="AlphaFoldDB" id="A0A553PQ87"/>
<comment type="caution">
    <text evidence="2">The sequence shown here is derived from an EMBL/GenBank/DDBJ whole genome shotgun (WGS) entry which is preliminary data.</text>
</comment>
<keyword evidence="1" id="KW-0732">Signal</keyword>
<keyword evidence="3" id="KW-1185">Reference proteome</keyword>
<evidence type="ECO:0000313" key="3">
    <source>
        <dbReference type="Proteomes" id="UP000318571"/>
    </source>
</evidence>
<dbReference type="Proteomes" id="UP000318571">
    <property type="component" value="Chromosome 6"/>
</dbReference>
<evidence type="ECO:0000256" key="1">
    <source>
        <dbReference type="SAM" id="SignalP"/>
    </source>
</evidence>
<sequence length="679" mass="78731">MAFTDRVQFCLTFVLLTWHDVLGITDGPAEFPSPSQTSPSNNKLKTRFIVHLQEEVMNDIDGLWNIVRNEREKLELQPVKHEEEYFLNYQRSILKPKLEKMEKLFNIYLVGANVFRLRTMDLKVLPSAPEWASIAKEIWTAYQNFTNKFVNDLDTHCKAKYEFLALNTLGRMNGAIKRLNSYKEQKLYNEIRGAARGHQYICSMEQSPHQLIYNLYNVIALAEIKGYAMIQLSYMILTINKDYNFTIESERQKTAFENQAQEKLLVANRVLENMSTKYWKCDPLQHEESRTFIRMTQLLQGIIENEADIHPGGSCKDECSDFITGHKIRRCTRDRICSHQNRCEGGRVYDCQFFDRDADVCFSADQYRRYDYVKYEDGTLLGKYDRCHNGQEHKVDSWWRFPYHCSMCVCKCDAEGPTSDRYWSLKTLTADLNQGMVVTGVRFVKRNRVIQMDIEQAQALPEGAVNETTKGWKLAPSLDISKATPEEMFTMSYKSRDIDLDLLEVPKHSMVTGIRFRDLGGHINMEIQATPIEFLTGNLKEEQSVWIGNDNTRASSNPRKCQHIIQPDVPTRNRISRIMADNNQFVRFDTSDVQKDAMQMTIPYIDAQPVTTNPGSWLSGLGLYYKGRNGYGGFVGPMIQTFDFSGHLLPKESKTTGFDMQPMKSWRYVRVLSRQRRKA</sequence>
<dbReference type="EMBL" id="VCGU01000002">
    <property type="protein sequence ID" value="TRY79845.1"/>
    <property type="molecule type" value="Genomic_DNA"/>
</dbReference>
<dbReference type="PANTHER" id="PTHR47890">
    <property type="entry name" value="LD24308P"/>
    <property type="match status" value="1"/>
</dbReference>
<accession>A0A553PQ87</accession>
<name>A0A553PQ87_TIGCA</name>